<keyword evidence="6" id="KW-0443">Lipid metabolism</keyword>
<dbReference type="EC" id="3.1.2.22" evidence="2"/>
<name>A0A9W8YSK5_9PEZI</name>
<sequence length="258" mass="27334">MASSVGLPAMFSSMPPPLVFPALTEHRSTVVIVHGLGDSGHGYTPIVRGWHEGGLFQDTKFILPSAPSIPVTSAGGRSTPAWFDISGARGPHVTFDDLTAQPQDEAGLLHSRDYLVNLIEQEVNTTSVPNSQVILGGFSQGAVMSLLTGVTSGLRLGGIFCLSGYLALAEAIQKGDDAKFKRATDTTLPILMSIGDKDPVINPEWAHKSAGIVKDLGYDVDLTVVPGLGHSINQAVLRNVEAFITRIQNSGANQHDEL</sequence>
<dbReference type="AlphaFoldDB" id="A0A9W8YSK5"/>
<gene>
    <name evidence="11" type="ORF">N0V93_005261</name>
</gene>
<evidence type="ECO:0000256" key="4">
    <source>
        <dbReference type="ARBA" id="ARBA00022487"/>
    </source>
</evidence>
<dbReference type="InterPro" id="IPR050565">
    <property type="entry name" value="LYPA1-2/EST-like"/>
</dbReference>
<accession>A0A9W8YSK5</accession>
<protein>
    <recommendedName>
        <fullName evidence="3">Acyl-protein thioesterase 1</fullName>
        <ecNumber evidence="2">3.1.2.22</ecNumber>
    </recommendedName>
    <alternativeName>
        <fullName evidence="8">Palmitoyl-protein hydrolase</fullName>
    </alternativeName>
</protein>
<proteinExistence type="inferred from homology"/>
<comment type="caution">
    <text evidence="11">The sequence shown here is derived from an EMBL/GenBank/DDBJ whole genome shotgun (WGS) entry which is preliminary data.</text>
</comment>
<dbReference type="EMBL" id="JAPEVB010000003">
    <property type="protein sequence ID" value="KAJ4391642.1"/>
    <property type="molecule type" value="Genomic_DNA"/>
</dbReference>
<organism evidence="11 12">
    <name type="scientific">Gnomoniopsis smithogilvyi</name>
    <dbReference type="NCBI Taxonomy" id="1191159"/>
    <lineage>
        <taxon>Eukaryota</taxon>
        <taxon>Fungi</taxon>
        <taxon>Dikarya</taxon>
        <taxon>Ascomycota</taxon>
        <taxon>Pezizomycotina</taxon>
        <taxon>Sordariomycetes</taxon>
        <taxon>Sordariomycetidae</taxon>
        <taxon>Diaporthales</taxon>
        <taxon>Gnomoniaceae</taxon>
        <taxon>Gnomoniopsis</taxon>
    </lineage>
</organism>
<dbReference type="Gene3D" id="3.40.50.1820">
    <property type="entry name" value="alpha/beta hydrolase"/>
    <property type="match status" value="1"/>
</dbReference>
<dbReference type="PANTHER" id="PTHR10655">
    <property type="entry name" value="LYSOPHOSPHOLIPASE-RELATED"/>
    <property type="match status" value="1"/>
</dbReference>
<evidence type="ECO:0000256" key="6">
    <source>
        <dbReference type="ARBA" id="ARBA00022832"/>
    </source>
</evidence>
<dbReference type="GO" id="GO:0008474">
    <property type="term" value="F:palmitoyl-(protein) hydrolase activity"/>
    <property type="evidence" value="ECO:0007669"/>
    <property type="project" value="UniProtKB-EC"/>
</dbReference>
<dbReference type="GO" id="GO:0006631">
    <property type="term" value="P:fatty acid metabolic process"/>
    <property type="evidence" value="ECO:0007669"/>
    <property type="project" value="UniProtKB-KW"/>
</dbReference>
<comment type="similarity">
    <text evidence="1">Belongs to the AB hydrolase superfamily. AB hydrolase 2 family.</text>
</comment>
<keyword evidence="4" id="KW-0719">Serine esterase</keyword>
<keyword evidence="12" id="KW-1185">Reference proteome</keyword>
<dbReference type="InterPro" id="IPR003140">
    <property type="entry name" value="PLipase/COase/thioEstase"/>
</dbReference>
<evidence type="ECO:0000256" key="8">
    <source>
        <dbReference type="ARBA" id="ARBA00031195"/>
    </source>
</evidence>
<dbReference type="GO" id="GO:0052689">
    <property type="term" value="F:carboxylic ester hydrolase activity"/>
    <property type="evidence" value="ECO:0007669"/>
    <property type="project" value="UniProtKB-KW"/>
</dbReference>
<keyword evidence="5" id="KW-0378">Hydrolase</keyword>
<dbReference type="OrthoDB" id="2418081at2759"/>
<evidence type="ECO:0000313" key="11">
    <source>
        <dbReference type="EMBL" id="KAJ4391642.1"/>
    </source>
</evidence>
<evidence type="ECO:0000256" key="9">
    <source>
        <dbReference type="ARBA" id="ARBA00047337"/>
    </source>
</evidence>
<dbReference type="Pfam" id="PF02230">
    <property type="entry name" value="Abhydrolase_2"/>
    <property type="match status" value="1"/>
</dbReference>
<dbReference type="GO" id="GO:0005737">
    <property type="term" value="C:cytoplasm"/>
    <property type="evidence" value="ECO:0007669"/>
    <property type="project" value="TreeGrafter"/>
</dbReference>
<evidence type="ECO:0000256" key="5">
    <source>
        <dbReference type="ARBA" id="ARBA00022801"/>
    </source>
</evidence>
<comment type="function">
    <text evidence="7">Hydrolyzes fatty acids from S-acylated cysteine residues in proteins with a strong preference for palmitoylated G-alpha proteins over other acyl substrates. Mediates the deacylation of G-alpha proteins such as GPA1 in vivo, but has weak or no activity toward palmitoylated Ras proteins. Has weak lysophospholipase activity in vitro; however such activity may not exist in vivo.</text>
</comment>
<dbReference type="PANTHER" id="PTHR10655:SF17">
    <property type="entry name" value="LYSOPHOSPHOLIPASE-LIKE PROTEIN 1"/>
    <property type="match status" value="1"/>
</dbReference>
<evidence type="ECO:0000256" key="1">
    <source>
        <dbReference type="ARBA" id="ARBA00006499"/>
    </source>
</evidence>
<reference evidence="11" key="1">
    <citation type="submission" date="2022-10" db="EMBL/GenBank/DDBJ databases">
        <title>Tapping the CABI collections for fungal endophytes: first genome assemblies for Collariella, Neodidymelliopsis, Ascochyta clinopodiicola, Didymella pomorum, Didymosphaeria variabile, Neocosmospora piperis and Neocucurbitaria cava.</title>
        <authorList>
            <person name="Hill R."/>
        </authorList>
    </citation>
    <scope>NUCLEOTIDE SEQUENCE</scope>
    <source>
        <strain evidence="11">IMI 355082</strain>
    </source>
</reference>
<evidence type="ECO:0000313" key="12">
    <source>
        <dbReference type="Proteomes" id="UP001140453"/>
    </source>
</evidence>
<evidence type="ECO:0000256" key="2">
    <source>
        <dbReference type="ARBA" id="ARBA00012423"/>
    </source>
</evidence>
<dbReference type="Proteomes" id="UP001140453">
    <property type="component" value="Unassembled WGS sequence"/>
</dbReference>
<comment type="catalytic activity">
    <reaction evidence="9">
        <text>S-hexadecanoyl-L-cysteinyl-[protein] + H2O = L-cysteinyl-[protein] + hexadecanoate + H(+)</text>
        <dbReference type="Rhea" id="RHEA:19233"/>
        <dbReference type="Rhea" id="RHEA-COMP:10131"/>
        <dbReference type="Rhea" id="RHEA-COMP:11032"/>
        <dbReference type="ChEBI" id="CHEBI:7896"/>
        <dbReference type="ChEBI" id="CHEBI:15377"/>
        <dbReference type="ChEBI" id="CHEBI:15378"/>
        <dbReference type="ChEBI" id="CHEBI:29950"/>
        <dbReference type="ChEBI" id="CHEBI:74151"/>
        <dbReference type="EC" id="3.1.2.22"/>
    </reaction>
</comment>
<feature type="domain" description="Phospholipase/carboxylesterase/thioesterase" evidence="10">
    <location>
        <begin position="24"/>
        <end position="245"/>
    </location>
</feature>
<evidence type="ECO:0000256" key="7">
    <source>
        <dbReference type="ARBA" id="ARBA00029392"/>
    </source>
</evidence>
<dbReference type="SUPFAM" id="SSF53474">
    <property type="entry name" value="alpha/beta-Hydrolases"/>
    <property type="match status" value="1"/>
</dbReference>
<evidence type="ECO:0000256" key="3">
    <source>
        <dbReference type="ARBA" id="ARBA00014923"/>
    </source>
</evidence>
<dbReference type="InterPro" id="IPR029058">
    <property type="entry name" value="AB_hydrolase_fold"/>
</dbReference>
<keyword evidence="6" id="KW-0276">Fatty acid metabolism</keyword>
<evidence type="ECO:0000259" key="10">
    <source>
        <dbReference type="Pfam" id="PF02230"/>
    </source>
</evidence>